<organism evidence="2 3">
    <name type="scientific">Toxocara canis</name>
    <name type="common">Canine roundworm</name>
    <dbReference type="NCBI Taxonomy" id="6265"/>
    <lineage>
        <taxon>Eukaryota</taxon>
        <taxon>Metazoa</taxon>
        <taxon>Ecdysozoa</taxon>
        <taxon>Nematoda</taxon>
        <taxon>Chromadorea</taxon>
        <taxon>Rhabditida</taxon>
        <taxon>Spirurina</taxon>
        <taxon>Ascaridomorpha</taxon>
        <taxon>Ascaridoidea</taxon>
        <taxon>Toxocaridae</taxon>
        <taxon>Toxocara</taxon>
    </lineage>
</organism>
<name>A0A0B2VQL4_TOXCA</name>
<comment type="caution">
    <text evidence="2">The sequence shown here is derived from an EMBL/GenBank/DDBJ whole genome shotgun (WGS) entry which is preliminary data.</text>
</comment>
<dbReference type="STRING" id="6265.A0A0B2VQL4"/>
<reference evidence="2 3" key="1">
    <citation type="submission" date="2014-11" db="EMBL/GenBank/DDBJ databases">
        <title>Genetic blueprint of the zoonotic pathogen Toxocara canis.</title>
        <authorList>
            <person name="Zhu X.-Q."/>
            <person name="Korhonen P.K."/>
            <person name="Cai H."/>
            <person name="Young N.D."/>
            <person name="Nejsum P."/>
            <person name="von Samson-Himmelstjerna G."/>
            <person name="Boag P.R."/>
            <person name="Tan P."/>
            <person name="Li Q."/>
            <person name="Min J."/>
            <person name="Yang Y."/>
            <person name="Wang X."/>
            <person name="Fang X."/>
            <person name="Hall R.S."/>
            <person name="Hofmann A."/>
            <person name="Sternberg P.W."/>
            <person name="Jex A.R."/>
            <person name="Gasser R.B."/>
        </authorList>
    </citation>
    <scope>NUCLEOTIDE SEQUENCE [LARGE SCALE GENOMIC DNA]</scope>
    <source>
        <strain evidence="2">PN_DK_2014</strain>
    </source>
</reference>
<gene>
    <name evidence="2" type="primary">Pax6</name>
    <name evidence="2" type="ORF">Tcan_07682</name>
</gene>
<proteinExistence type="predicted"/>
<feature type="compositionally biased region" description="Basic and acidic residues" evidence="1">
    <location>
        <begin position="37"/>
        <end position="46"/>
    </location>
</feature>
<sequence length="170" mass="19890">MGRWDITHSVCMIVIARLADKKHRHTSVALAQQTSKPKYEDQKPPNDPDEDAAARMRLKRKLQRNRTSFSQEQIEALEKVLLTCHENKHDVMVILTLRCAKISSNKEQVANIKTGWSETYIYYDMLDEKWRFVGLMMDANREMQTRRMSEFVQSRISIKSTLRFLGPSSE</sequence>
<dbReference type="EMBL" id="JPKZ01001141">
    <property type="protein sequence ID" value="KHN83707.1"/>
    <property type="molecule type" value="Genomic_DNA"/>
</dbReference>
<dbReference type="OrthoDB" id="6159439at2759"/>
<evidence type="ECO:0000256" key="1">
    <source>
        <dbReference type="SAM" id="MobiDB-lite"/>
    </source>
</evidence>
<dbReference type="AlphaFoldDB" id="A0A0B2VQL4"/>
<keyword evidence="3" id="KW-1185">Reference proteome</keyword>
<evidence type="ECO:0000313" key="2">
    <source>
        <dbReference type="EMBL" id="KHN83707.1"/>
    </source>
</evidence>
<protein>
    <submittedName>
        <fullName evidence="2">Paired box protein Pax-6</fullName>
    </submittedName>
</protein>
<dbReference type="Proteomes" id="UP000031036">
    <property type="component" value="Unassembled WGS sequence"/>
</dbReference>
<evidence type="ECO:0000313" key="3">
    <source>
        <dbReference type="Proteomes" id="UP000031036"/>
    </source>
</evidence>
<feature type="region of interest" description="Disordered" evidence="1">
    <location>
        <begin position="26"/>
        <end position="51"/>
    </location>
</feature>
<accession>A0A0B2VQL4</accession>